<comment type="caution">
    <text evidence="5">The sequence shown here is derived from an EMBL/GenBank/DDBJ whole genome shotgun (WGS) entry which is preliminary data.</text>
</comment>
<name>A0A2U1B1Q3_9BACT</name>
<keyword evidence="6" id="KW-1185">Reference proteome</keyword>
<accession>A0A2U1B1Q3</accession>
<dbReference type="InterPro" id="IPR036907">
    <property type="entry name" value="5'-Nucleotdase_C_sf"/>
</dbReference>
<dbReference type="GO" id="GO:0030288">
    <property type="term" value="C:outer membrane-bounded periplasmic space"/>
    <property type="evidence" value="ECO:0007669"/>
    <property type="project" value="TreeGrafter"/>
</dbReference>
<keyword evidence="2" id="KW-0547">Nucleotide-binding</keyword>
<dbReference type="InterPro" id="IPR008334">
    <property type="entry name" value="5'-Nucleotdase_C"/>
</dbReference>
<gene>
    <name evidence="5" type="ORF">C8D82_11171</name>
</gene>
<dbReference type="SUPFAM" id="SSF55816">
    <property type="entry name" value="5'-nucleotidase (syn. UDP-sugar hydrolase), C-terminal domain"/>
    <property type="match status" value="1"/>
</dbReference>
<dbReference type="GO" id="GO:0016787">
    <property type="term" value="F:hydrolase activity"/>
    <property type="evidence" value="ECO:0007669"/>
    <property type="project" value="UniProtKB-KW"/>
</dbReference>
<feature type="domain" description="5'-Nucleotidase C-terminal" evidence="4">
    <location>
        <begin position="305"/>
        <end position="398"/>
    </location>
</feature>
<dbReference type="GO" id="GO:0000166">
    <property type="term" value="F:nucleotide binding"/>
    <property type="evidence" value="ECO:0007669"/>
    <property type="project" value="UniProtKB-KW"/>
</dbReference>
<dbReference type="EMBL" id="QEKH01000011">
    <property type="protein sequence ID" value="PVY42614.1"/>
    <property type="molecule type" value="Genomic_DNA"/>
</dbReference>
<dbReference type="SUPFAM" id="SSF56300">
    <property type="entry name" value="Metallo-dependent phosphatases"/>
    <property type="match status" value="1"/>
</dbReference>
<evidence type="ECO:0000256" key="2">
    <source>
        <dbReference type="RuleBase" id="RU362119"/>
    </source>
</evidence>
<keyword evidence="1 2" id="KW-0732">Signal</keyword>
<dbReference type="PRINTS" id="PR01607">
    <property type="entry name" value="APYRASEFAMLY"/>
</dbReference>
<dbReference type="InterPro" id="IPR029052">
    <property type="entry name" value="Metallo-depent_PP-like"/>
</dbReference>
<dbReference type="Pfam" id="PF00149">
    <property type="entry name" value="Metallophos"/>
    <property type="match status" value="1"/>
</dbReference>
<dbReference type="RefSeq" id="WP_165832934.1">
    <property type="nucleotide sequence ID" value="NZ_CALXNT010000052.1"/>
</dbReference>
<comment type="similarity">
    <text evidence="2">Belongs to the 5'-nucleotidase family.</text>
</comment>
<dbReference type="InterPro" id="IPR004843">
    <property type="entry name" value="Calcineurin-like_PHP"/>
</dbReference>
<feature type="signal peptide" evidence="2">
    <location>
        <begin position="1"/>
        <end position="20"/>
    </location>
</feature>
<keyword evidence="2" id="KW-0378">Hydrolase</keyword>
<protein>
    <submittedName>
        <fullName evidence="5">2',3'-cyclic-nucleotide 2'-phosphodiesterase (5'-nucleotidase family)</fullName>
    </submittedName>
</protein>
<feature type="chain" id="PRO_5015369674" evidence="2">
    <location>
        <begin position="21"/>
        <end position="457"/>
    </location>
</feature>
<dbReference type="GO" id="GO:0009166">
    <property type="term" value="P:nucleotide catabolic process"/>
    <property type="evidence" value="ECO:0007669"/>
    <property type="project" value="InterPro"/>
</dbReference>
<evidence type="ECO:0000259" key="4">
    <source>
        <dbReference type="Pfam" id="PF02872"/>
    </source>
</evidence>
<dbReference type="GeneID" id="78295119"/>
<dbReference type="Pfam" id="PF02872">
    <property type="entry name" value="5_nucleotid_C"/>
    <property type="match status" value="1"/>
</dbReference>
<dbReference type="PANTHER" id="PTHR11575">
    <property type="entry name" value="5'-NUCLEOTIDASE-RELATED"/>
    <property type="match status" value="1"/>
</dbReference>
<evidence type="ECO:0000259" key="3">
    <source>
        <dbReference type="Pfam" id="PF00149"/>
    </source>
</evidence>
<dbReference type="PANTHER" id="PTHR11575:SF24">
    <property type="entry name" value="5'-NUCLEOTIDASE"/>
    <property type="match status" value="1"/>
</dbReference>
<dbReference type="InterPro" id="IPR006179">
    <property type="entry name" value="5_nucleotidase/apyrase"/>
</dbReference>
<evidence type="ECO:0000313" key="6">
    <source>
        <dbReference type="Proteomes" id="UP000245959"/>
    </source>
</evidence>
<organism evidence="5 6">
    <name type="scientific">Victivallis vadensis</name>
    <dbReference type="NCBI Taxonomy" id="172901"/>
    <lineage>
        <taxon>Bacteria</taxon>
        <taxon>Pseudomonadati</taxon>
        <taxon>Lentisphaerota</taxon>
        <taxon>Lentisphaeria</taxon>
        <taxon>Victivallales</taxon>
        <taxon>Victivallaceae</taxon>
        <taxon>Victivallis</taxon>
    </lineage>
</organism>
<dbReference type="AlphaFoldDB" id="A0A2U1B1Q3"/>
<dbReference type="Proteomes" id="UP000245959">
    <property type="component" value="Unassembled WGS sequence"/>
</dbReference>
<dbReference type="Gene3D" id="3.60.21.10">
    <property type="match status" value="1"/>
</dbReference>
<feature type="domain" description="Calcineurin-like phosphoesterase" evidence="3">
    <location>
        <begin position="26"/>
        <end position="216"/>
    </location>
</feature>
<evidence type="ECO:0000313" key="5">
    <source>
        <dbReference type="EMBL" id="PVY42614.1"/>
    </source>
</evidence>
<dbReference type="Gene3D" id="3.90.780.10">
    <property type="entry name" value="5'-Nucleotidase, C-terminal domain"/>
    <property type="match status" value="1"/>
</dbReference>
<sequence>MMKLLLLPLLLLAALIPARSAELELYCTTDLHGHADRLAALGGALRQGGDAVLRVDVGDTAQGTLLSQFSGGRIMIESLNALNFDCWIPGNHDFELGFDRFRTLAESFRGATLGGEWRWNGLSGIPWKLFRKNGVSTAVIGLSDPKMPRRMLPADGSRFDAPYTALERIMPEIRAAAPDVVILFWHNGLYSSVGSMGSFLRRFPEIDLVVGGHSHQEHPGERAGHVHFVQTGRFAEAAGRIRITLDDRTRRILRIDSELLRPGPLPDPEVAAAQRPFRSGFDRYASEQVITFPEPVEFPAETIWDHPFSRLAADAYRAATGADAAFFAMYRPQSEPFRRLDRAGLFQLLPYESRLCTIRLGHEQLRQFLEEQAGLARKWNQLPAFSGISLTFTAKREPRLAAAPGQLTLAVTDYTLVSSATLRALLDRPETGWRIFPVIERDAVEQYLKARRAGAPE</sequence>
<evidence type="ECO:0000256" key="1">
    <source>
        <dbReference type="ARBA" id="ARBA00022729"/>
    </source>
</evidence>
<proteinExistence type="inferred from homology"/>
<reference evidence="5 6" key="1">
    <citation type="submission" date="2018-04" db="EMBL/GenBank/DDBJ databases">
        <title>Genomic Encyclopedia of Type Strains, Phase IV (KMG-IV): sequencing the most valuable type-strain genomes for metagenomic binning, comparative biology and taxonomic classification.</title>
        <authorList>
            <person name="Goeker M."/>
        </authorList>
    </citation>
    <scope>NUCLEOTIDE SEQUENCE [LARGE SCALE GENOMIC DNA]</scope>
    <source>
        <strain evidence="5 6">DSM 14823</strain>
    </source>
</reference>